<evidence type="ECO:0000313" key="2">
    <source>
        <dbReference type="Proteomes" id="UP000235392"/>
    </source>
</evidence>
<dbReference type="PANTHER" id="PTHR31912">
    <property type="entry name" value="IP13529P"/>
    <property type="match status" value="1"/>
</dbReference>
<name>A0A2N5VK31_9BASI</name>
<dbReference type="AlphaFoldDB" id="A0A2N5VK31"/>
<comment type="caution">
    <text evidence="1">The sequence shown here is derived from an EMBL/GenBank/DDBJ whole genome shotgun (WGS) entry which is preliminary data.</text>
</comment>
<proteinExistence type="predicted"/>
<accession>A0A2N5VK31</accession>
<dbReference type="Proteomes" id="UP000235392">
    <property type="component" value="Unassembled WGS sequence"/>
</dbReference>
<evidence type="ECO:0000313" key="1">
    <source>
        <dbReference type="EMBL" id="PLW50355.1"/>
    </source>
</evidence>
<organism evidence="1 2">
    <name type="scientific">Puccinia coronata f. sp. avenae</name>
    <dbReference type="NCBI Taxonomy" id="200324"/>
    <lineage>
        <taxon>Eukaryota</taxon>
        <taxon>Fungi</taxon>
        <taxon>Dikarya</taxon>
        <taxon>Basidiomycota</taxon>
        <taxon>Pucciniomycotina</taxon>
        <taxon>Pucciniomycetes</taxon>
        <taxon>Pucciniales</taxon>
        <taxon>Pucciniaceae</taxon>
        <taxon>Puccinia</taxon>
    </lineage>
</organism>
<dbReference type="EMBL" id="PGCI01000011">
    <property type="protein sequence ID" value="PLW50355.1"/>
    <property type="molecule type" value="Genomic_DNA"/>
</dbReference>
<sequence>MYTELGVKDILNKSIVDRKYEILSKKDAATSPEREFLERFTNVSIEDTPSMFNPFFQLDSFDGCLDTPVEALHFFLLGIVKYLVRDFMKRLAPADIPEVVARYQSFDTGSLNIPSLQPHYLTRHYANFIGKDFKVVLQSAPFVLFAFMTDSERCLWSALCQLAPLVFQTHIDDMNTYQDDLKLYISNFMYHLIKSTAQWVNKPKFHSLGHLPQSTYRFGSASLFATEKFEGYNGVLRNASVHSNRHSPGKDIGVTFANYRNLRHLFSGGYFWDPKAEKYRTAAESVTALFSNSLLMQKSMGYNSRCSTVLTPGVDPVVRNRRVPSTNQVAVPVGLLAHLPGFSWGKVAEISVSEKEVVRANSWILVSCADFRIVASGN</sequence>
<dbReference type="PANTHER" id="PTHR31912:SF34">
    <property type="entry name" value="NOTOCHORD-RELATED PROTEIN"/>
    <property type="match status" value="1"/>
</dbReference>
<reference evidence="1 2" key="1">
    <citation type="submission" date="2017-11" db="EMBL/GenBank/DDBJ databases">
        <title>De novo assembly and phasing of dikaryotic genomes from two isolates of Puccinia coronata f. sp. avenae, the causal agent of oat crown rust.</title>
        <authorList>
            <person name="Miller M.E."/>
            <person name="Zhang Y."/>
            <person name="Omidvar V."/>
            <person name="Sperschneider J."/>
            <person name="Schwessinger B."/>
            <person name="Raley C."/>
            <person name="Palmer J.M."/>
            <person name="Garnica D."/>
            <person name="Upadhyaya N."/>
            <person name="Rathjen J."/>
            <person name="Taylor J.M."/>
            <person name="Park R.F."/>
            <person name="Dodds P.N."/>
            <person name="Hirsch C.D."/>
            <person name="Kianian S.F."/>
            <person name="Figueroa M."/>
        </authorList>
    </citation>
    <scope>NUCLEOTIDE SEQUENCE [LARGE SCALE GENOMIC DNA]</scope>
    <source>
        <strain evidence="1">12SD80</strain>
    </source>
</reference>
<gene>
    <name evidence="1" type="ORF">PCASD_01697</name>
</gene>
<protein>
    <submittedName>
        <fullName evidence="1">Uncharacterized protein</fullName>
    </submittedName>
</protein>